<gene>
    <name evidence="3" type="ORF">QC825_12180</name>
</gene>
<feature type="domain" description="GAF" evidence="2">
    <location>
        <begin position="1"/>
        <end position="149"/>
    </location>
</feature>
<dbReference type="SMART" id="SM00065">
    <property type="entry name" value="GAF"/>
    <property type="match status" value="1"/>
</dbReference>
<comment type="similarity">
    <text evidence="1">Belongs to the free Met sulfoxide reductase family.</text>
</comment>
<evidence type="ECO:0000256" key="1">
    <source>
        <dbReference type="ARBA" id="ARBA00038454"/>
    </source>
</evidence>
<dbReference type="PANTHER" id="PTHR21021:SF15">
    <property type="entry name" value="FREE METHIONINE-R-SULFOXIDE REDUCTASE"/>
    <property type="match status" value="1"/>
</dbReference>
<dbReference type="Pfam" id="PF01590">
    <property type="entry name" value="GAF"/>
    <property type="match status" value="1"/>
</dbReference>
<dbReference type="EMBL" id="JARWAO010000006">
    <property type="protein sequence ID" value="MDR5896834.1"/>
    <property type="molecule type" value="Genomic_DNA"/>
</dbReference>
<protein>
    <submittedName>
        <fullName evidence="3">GAF domain-containing protein</fullName>
    </submittedName>
</protein>
<dbReference type="PANTHER" id="PTHR21021">
    <property type="entry name" value="GAF/PUTATIVE CYTOSKELETAL PROTEIN"/>
    <property type="match status" value="1"/>
</dbReference>
<dbReference type="InterPro" id="IPR029016">
    <property type="entry name" value="GAF-like_dom_sf"/>
</dbReference>
<organism evidence="3 4">
    <name type="scientific">Larsenimonas suaedae</name>
    <dbReference type="NCBI Taxonomy" id="1851019"/>
    <lineage>
        <taxon>Bacteria</taxon>
        <taxon>Pseudomonadati</taxon>
        <taxon>Pseudomonadota</taxon>
        <taxon>Gammaproteobacteria</taxon>
        <taxon>Oceanospirillales</taxon>
        <taxon>Halomonadaceae</taxon>
        <taxon>Larsenimonas</taxon>
    </lineage>
</organism>
<evidence type="ECO:0000313" key="4">
    <source>
        <dbReference type="Proteomes" id="UP001269375"/>
    </source>
</evidence>
<dbReference type="InterPro" id="IPR003018">
    <property type="entry name" value="GAF"/>
</dbReference>
<proteinExistence type="inferred from homology"/>
<comment type="caution">
    <text evidence="3">The sequence shown here is derived from an EMBL/GenBank/DDBJ whole genome shotgun (WGS) entry which is preliminary data.</text>
</comment>
<dbReference type="Proteomes" id="UP001269375">
    <property type="component" value="Unassembled WGS sequence"/>
</dbReference>
<accession>A0ABU1GXS1</accession>
<sequence>MTDTLFDRQLDALLDTRDWVTNTAQMSAFLFNTLSDVNWVGFYLHRTPSVLSLGPFQGKPACNPIPFSKGVCGKAATMRQTQRVDDVHSFPGHIACDEASRAELVVPLVVGDTLWGVLDIDSPRPERFSVDDVELIERLCALFIERTDLI</sequence>
<dbReference type="SUPFAM" id="SSF55781">
    <property type="entry name" value="GAF domain-like"/>
    <property type="match status" value="1"/>
</dbReference>
<name>A0ABU1GXS1_9GAMM</name>
<evidence type="ECO:0000313" key="3">
    <source>
        <dbReference type="EMBL" id="MDR5896834.1"/>
    </source>
</evidence>
<evidence type="ECO:0000259" key="2">
    <source>
        <dbReference type="SMART" id="SM00065"/>
    </source>
</evidence>
<keyword evidence="4" id="KW-1185">Reference proteome</keyword>
<dbReference type="InterPro" id="IPR051330">
    <property type="entry name" value="Phosphatase_reg/MetRdx"/>
</dbReference>
<dbReference type="RefSeq" id="WP_251590337.1">
    <property type="nucleotide sequence ID" value="NZ_JAMLJI010000001.1"/>
</dbReference>
<reference evidence="3 4" key="1">
    <citation type="submission" date="2023-04" db="EMBL/GenBank/DDBJ databases">
        <title>A long-awaited taxogenomic arrangement of the family Halomonadaceae.</title>
        <authorList>
            <person name="De La Haba R."/>
            <person name="Chuvochina M."/>
            <person name="Wittouck S."/>
            <person name="Arahal D.R."/>
            <person name="Sanchez-Porro C."/>
            <person name="Hugenholtz P."/>
            <person name="Ventosa A."/>
        </authorList>
    </citation>
    <scope>NUCLEOTIDE SEQUENCE [LARGE SCALE GENOMIC DNA]</scope>
    <source>
        <strain evidence="3 4">DSM 22428</strain>
    </source>
</reference>
<dbReference type="Gene3D" id="3.30.450.40">
    <property type="match status" value="1"/>
</dbReference>